<sequence length="74" mass="7992">MTTSRQYTGERIDLDPLTASTITDNHLDAIRAELRHYRNRDETANASTTDGTPPATEQAAPAAALPAEPSRQLG</sequence>
<evidence type="ECO:0000313" key="3">
    <source>
        <dbReference type="Proteomes" id="UP001589709"/>
    </source>
</evidence>
<feature type="region of interest" description="Disordered" evidence="1">
    <location>
        <begin position="36"/>
        <end position="74"/>
    </location>
</feature>
<evidence type="ECO:0000256" key="1">
    <source>
        <dbReference type="SAM" id="MobiDB-lite"/>
    </source>
</evidence>
<feature type="compositionally biased region" description="Low complexity" evidence="1">
    <location>
        <begin position="52"/>
        <end position="74"/>
    </location>
</feature>
<accession>A0ABV5N970</accession>
<organism evidence="2 3">
    <name type="scientific">Streptomyces cinereospinus</name>
    <dbReference type="NCBI Taxonomy" id="285561"/>
    <lineage>
        <taxon>Bacteria</taxon>
        <taxon>Bacillati</taxon>
        <taxon>Actinomycetota</taxon>
        <taxon>Actinomycetes</taxon>
        <taxon>Kitasatosporales</taxon>
        <taxon>Streptomycetaceae</taxon>
        <taxon>Streptomyces</taxon>
    </lineage>
</organism>
<name>A0ABV5N970_9ACTN</name>
<dbReference type="EMBL" id="JBHMCY010000079">
    <property type="protein sequence ID" value="MFB9466795.1"/>
    <property type="molecule type" value="Genomic_DNA"/>
</dbReference>
<reference evidence="2 3" key="1">
    <citation type="submission" date="2024-09" db="EMBL/GenBank/DDBJ databases">
        <authorList>
            <person name="Sun Q."/>
            <person name="Mori K."/>
        </authorList>
    </citation>
    <scope>NUCLEOTIDE SEQUENCE [LARGE SCALE GENOMIC DNA]</scope>
    <source>
        <strain evidence="2 3">JCM 6917</strain>
    </source>
</reference>
<gene>
    <name evidence="2" type="ORF">ACFF45_29895</name>
</gene>
<protein>
    <submittedName>
        <fullName evidence="2">Uncharacterized protein</fullName>
    </submittedName>
</protein>
<proteinExistence type="predicted"/>
<dbReference type="RefSeq" id="WP_381349841.1">
    <property type="nucleotide sequence ID" value="NZ_JBHMCY010000079.1"/>
</dbReference>
<evidence type="ECO:0000313" key="2">
    <source>
        <dbReference type="EMBL" id="MFB9466795.1"/>
    </source>
</evidence>
<comment type="caution">
    <text evidence="2">The sequence shown here is derived from an EMBL/GenBank/DDBJ whole genome shotgun (WGS) entry which is preliminary data.</text>
</comment>
<keyword evidence="3" id="KW-1185">Reference proteome</keyword>
<dbReference type="Proteomes" id="UP001589709">
    <property type="component" value="Unassembled WGS sequence"/>
</dbReference>